<keyword evidence="2" id="KW-0472">Membrane</keyword>
<dbReference type="OrthoDB" id="2157506at2759"/>
<organism evidence="3 4">
    <name type="scientific">Chytriomyces confervae</name>
    <dbReference type="NCBI Taxonomy" id="246404"/>
    <lineage>
        <taxon>Eukaryota</taxon>
        <taxon>Fungi</taxon>
        <taxon>Fungi incertae sedis</taxon>
        <taxon>Chytridiomycota</taxon>
        <taxon>Chytridiomycota incertae sedis</taxon>
        <taxon>Chytridiomycetes</taxon>
        <taxon>Chytridiales</taxon>
        <taxon>Chytriomycetaceae</taxon>
        <taxon>Chytriomyces</taxon>
    </lineage>
</organism>
<reference evidence="3 4" key="1">
    <citation type="journal article" date="2019" name="Sci. Rep.">
        <title>Comparative genomics of chytrid fungi reveal insights into the obligate biotrophic and pathogenic lifestyle of Synchytrium endobioticum.</title>
        <authorList>
            <person name="van de Vossenberg B.T.L.H."/>
            <person name="Warris S."/>
            <person name="Nguyen H.D.T."/>
            <person name="van Gent-Pelzer M.P.E."/>
            <person name="Joly D.L."/>
            <person name="van de Geest H.C."/>
            <person name="Bonants P.J.M."/>
            <person name="Smith D.S."/>
            <person name="Levesque C.A."/>
            <person name="van der Lee T.A.J."/>
        </authorList>
    </citation>
    <scope>NUCLEOTIDE SEQUENCE [LARGE SCALE GENOMIC DNA]</scope>
    <source>
        <strain evidence="3 4">CBS 675.73</strain>
    </source>
</reference>
<accession>A0A507DVW5</accession>
<feature type="compositionally biased region" description="Basic and acidic residues" evidence="1">
    <location>
        <begin position="271"/>
        <end position="283"/>
    </location>
</feature>
<feature type="transmembrane region" description="Helical" evidence="2">
    <location>
        <begin position="86"/>
        <end position="109"/>
    </location>
</feature>
<name>A0A507DVW5_9FUNG</name>
<dbReference type="EMBL" id="QEAP01000855">
    <property type="protein sequence ID" value="TPX55327.1"/>
    <property type="molecule type" value="Genomic_DNA"/>
</dbReference>
<dbReference type="AlphaFoldDB" id="A0A507DVW5"/>
<gene>
    <name evidence="3" type="ORF">CcCBS67573_g09482</name>
</gene>
<sequence length="298" mass="32892">MSNTTVAPQDPLAVLFSYPQTVAFALTVGLTIEIAVGGLINAAAEYLSTDEPTTVTTRIIVVFNVLTIVYSSVTVWGSLVGERECAMGQFLALVLAHMFAIAFDVFMLVKTYAVGQFHRNILIGCIVVGTYRVCWGIVDIAKSYGEWDSEMGACIYYQNPTTGTGYNSADILVDAFATIVALAYNLKYLRTSISQIRTVLVRENLLRSIIILSLNSFEIYAALNWTDQFNCTMAYLFQNYVYARCINAETVIKGIRRKAFLAPTVSAESHGSTREAKRSRLDQNETGSANQVKSDAWK</sequence>
<feature type="region of interest" description="Disordered" evidence="1">
    <location>
        <begin position="270"/>
        <end position="298"/>
    </location>
</feature>
<proteinExistence type="predicted"/>
<keyword evidence="4" id="KW-1185">Reference proteome</keyword>
<feature type="transmembrane region" description="Helical" evidence="2">
    <location>
        <begin position="22"/>
        <end position="47"/>
    </location>
</feature>
<comment type="caution">
    <text evidence="3">The sequence shown here is derived from an EMBL/GenBank/DDBJ whole genome shotgun (WGS) entry which is preliminary data.</text>
</comment>
<evidence type="ECO:0008006" key="5">
    <source>
        <dbReference type="Google" id="ProtNLM"/>
    </source>
</evidence>
<evidence type="ECO:0000256" key="2">
    <source>
        <dbReference type="SAM" id="Phobius"/>
    </source>
</evidence>
<keyword evidence="2" id="KW-1133">Transmembrane helix</keyword>
<keyword evidence="2" id="KW-0812">Transmembrane</keyword>
<evidence type="ECO:0000313" key="3">
    <source>
        <dbReference type="EMBL" id="TPX55327.1"/>
    </source>
</evidence>
<feature type="compositionally biased region" description="Polar residues" evidence="1">
    <location>
        <begin position="284"/>
        <end position="298"/>
    </location>
</feature>
<evidence type="ECO:0000256" key="1">
    <source>
        <dbReference type="SAM" id="MobiDB-lite"/>
    </source>
</evidence>
<feature type="transmembrane region" description="Helical" evidence="2">
    <location>
        <begin position="59"/>
        <end position="80"/>
    </location>
</feature>
<evidence type="ECO:0000313" key="4">
    <source>
        <dbReference type="Proteomes" id="UP000320333"/>
    </source>
</evidence>
<dbReference type="Proteomes" id="UP000320333">
    <property type="component" value="Unassembled WGS sequence"/>
</dbReference>
<protein>
    <recommendedName>
        <fullName evidence="5">G-protein coupled receptors family 1 profile domain-containing protein</fullName>
    </recommendedName>
</protein>